<dbReference type="EMBL" id="BMVC01000007">
    <property type="protein sequence ID" value="GHC96928.1"/>
    <property type="molecule type" value="Genomic_DNA"/>
</dbReference>
<dbReference type="SMART" id="SM00257">
    <property type="entry name" value="LysM"/>
    <property type="match status" value="1"/>
</dbReference>
<evidence type="ECO:0000313" key="4">
    <source>
        <dbReference type="Proteomes" id="UP000638353"/>
    </source>
</evidence>
<feature type="compositionally biased region" description="Low complexity" evidence="1">
    <location>
        <begin position="73"/>
        <end position="90"/>
    </location>
</feature>
<dbReference type="AlphaFoldDB" id="A0A919CAY2"/>
<feature type="compositionally biased region" description="Basic and acidic residues" evidence="1">
    <location>
        <begin position="165"/>
        <end position="200"/>
    </location>
</feature>
<reference evidence="3" key="1">
    <citation type="journal article" date="2014" name="Int. J. Syst. Evol. Microbiol.">
        <title>Complete genome sequence of Corynebacterium casei LMG S-19264T (=DSM 44701T), isolated from a smear-ripened cheese.</title>
        <authorList>
            <consortium name="US DOE Joint Genome Institute (JGI-PGF)"/>
            <person name="Walter F."/>
            <person name="Albersmeier A."/>
            <person name="Kalinowski J."/>
            <person name="Ruckert C."/>
        </authorList>
    </citation>
    <scope>NUCLEOTIDE SEQUENCE</scope>
    <source>
        <strain evidence="3">JCM 4637</strain>
    </source>
</reference>
<dbReference type="Gene3D" id="2.70.70.10">
    <property type="entry name" value="Glucose Permease (Domain IIA)"/>
    <property type="match status" value="1"/>
</dbReference>
<accession>A0A919CAY2</accession>
<organism evidence="3 4">
    <name type="scientific">Streptomyces finlayi</name>
    <dbReference type="NCBI Taxonomy" id="67296"/>
    <lineage>
        <taxon>Bacteria</taxon>
        <taxon>Bacillati</taxon>
        <taxon>Actinomycetota</taxon>
        <taxon>Actinomycetes</taxon>
        <taxon>Kitasatosporales</taxon>
        <taxon>Streptomycetaceae</taxon>
        <taxon>Streptomyces</taxon>
    </lineage>
</organism>
<gene>
    <name evidence="3" type="ORF">GCM10010334_37720</name>
</gene>
<feature type="region of interest" description="Disordered" evidence="1">
    <location>
        <begin position="129"/>
        <end position="224"/>
    </location>
</feature>
<dbReference type="InterPro" id="IPR011055">
    <property type="entry name" value="Dup_hybrid_motif"/>
</dbReference>
<dbReference type="Gene3D" id="3.10.350.10">
    <property type="entry name" value="LysM domain"/>
    <property type="match status" value="1"/>
</dbReference>
<dbReference type="Pfam" id="PF01551">
    <property type="entry name" value="Peptidase_M23"/>
    <property type="match status" value="1"/>
</dbReference>
<dbReference type="PANTHER" id="PTHR21666">
    <property type="entry name" value="PEPTIDASE-RELATED"/>
    <property type="match status" value="1"/>
</dbReference>
<evidence type="ECO:0000259" key="2">
    <source>
        <dbReference type="PROSITE" id="PS51782"/>
    </source>
</evidence>
<sequence length="338" mass="35064">MPAKGKHRRPKSSSSLTRGFVAAGTGGAALALPLIGATGAHAAEKGAAPVALPQEAPKAQLPQQRTALPQQVAPAAPAAAPSAASAASAPKTDTRTYSVVSGDSLSKIAADQDVRGGWQKVYGDNKKVVGEDPSLIFPGMKLTLGGKTPAAAEQKASAPVPQQQRTERVERTEQRTEKRTENRVEQRSEKRTEQRTESKRQTQRSGFSAPVPSGVSTPYRASGGSWSSGYHTGVDFRASSGTPVKAVAAGTVVSAGWGGAYGNEVVIRHNDGRYSQYAHLSALGVRSGQSVSGGQQIGYSGSTGNSTGPHLHFEIRTGPGYGSDIDPLGYLRSNGVPL</sequence>
<feature type="domain" description="LysM" evidence="2">
    <location>
        <begin position="95"/>
        <end position="144"/>
    </location>
</feature>
<name>A0A919CAY2_9ACTN</name>
<dbReference type="InterPro" id="IPR016047">
    <property type="entry name" value="M23ase_b-sheet_dom"/>
</dbReference>
<dbReference type="GO" id="GO:0004222">
    <property type="term" value="F:metalloendopeptidase activity"/>
    <property type="evidence" value="ECO:0007669"/>
    <property type="project" value="TreeGrafter"/>
</dbReference>
<dbReference type="RefSeq" id="WP_189824576.1">
    <property type="nucleotide sequence ID" value="NZ_BMVC01000007.1"/>
</dbReference>
<dbReference type="Proteomes" id="UP000638353">
    <property type="component" value="Unassembled WGS sequence"/>
</dbReference>
<evidence type="ECO:0000256" key="1">
    <source>
        <dbReference type="SAM" id="MobiDB-lite"/>
    </source>
</evidence>
<dbReference type="PROSITE" id="PS51782">
    <property type="entry name" value="LYSM"/>
    <property type="match status" value="1"/>
</dbReference>
<protein>
    <submittedName>
        <fullName evidence="3">Peptidase</fullName>
    </submittedName>
</protein>
<comment type="caution">
    <text evidence="3">The sequence shown here is derived from an EMBL/GenBank/DDBJ whole genome shotgun (WGS) entry which is preliminary data.</text>
</comment>
<dbReference type="CDD" id="cd00118">
    <property type="entry name" value="LysM"/>
    <property type="match status" value="1"/>
</dbReference>
<dbReference type="CDD" id="cd12797">
    <property type="entry name" value="M23_peptidase"/>
    <property type="match status" value="1"/>
</dbReference>
<dbReference type="FunFam" id="2.70.70.10:FF:000013">
    <property type="entry name" value="Peptidase family M23"/>
    <property type="match status" value="1"/>
</dbReference>
<dbReference type="PANTHER" id="PTHR21666:SF270">
    <property type="entry name" value="MUREIN HYDROLASE ACTIVATOR ENVC"/>
    <property type="match status" value="1"/>
</dbReference>
<dbReference type="InterPro" id="IPR036779">
    <property type="entry name" value="LysM_dom_sf"/>
</dbReference>
<feature type="region of interest" description="Disordered" evidence="1">
    <location>
        <begin position="48"/>
        <end position="99"/>
    </location>
</feature>
<proteinExistence type="predicted"/>
<evidence type="ECO:0000313" key="3">
    <source>
        <dbReference type="EMBL" id="GHC96928.1"/>
    </source>
</evidence>
<reference evidence="3" key="2">
    <citation type="submission" date="2020-09" db="EMBL/GenBank/DDBJ databases">
        <authorList>
            <person name="Sun Q."/>
            <person name="Ohkuma M."/>
        </authorList>
    </citation>
    <scope>NUCLEOTIDE SEQUENCE</scope>
    <source>
        <strain evidence="3">JCM 4637</strain>
    </source>
</reference>
<dbReference type="InterPro" id="IPR018392">
    <property type="entry name" value="LysM"/>
</dbReference>
<dbReference type="SUPFAM" id="SSF51261">
    <property type="entry name" value="Duplicated hybrid motif"/>
    <property type="match status" value="1"/>
</dbReference>
<dbReference type="InterPro" id="IPR050570">
    <property type="entry name" value="Cell_wall_metabolism_enzyme"/>
</dbReference>